<gene>
    <name evidence="9" type="ORF">SAMN02745823_03747</name>
</gene>
<evidence type="ECO:0000256" key="2">
    <source>
        <dbReference type="ARBA" id="ARBA00022603"/>
    </source>
</evidence>
<dbReference type="GO" id="GO:0008705">
    <property type="term" value="F:methionine synthase activity"/>
    <property type="evidence" value="ECO:0007669"/>
    <property type="project" value="TreeGrafter"/>
</dbReference>
<keyword evidence="6" id="KW-0170">Cobalt</keyword>
<feature type="binding site" evidence="7">
    <location>
        <position position="265"/>
    </location>
    <ligand>
        <name>Zn(2+)</name>
        <dbReference type="ChEBI" id="CHEBI:29105"/>
    </ligand>
</feature>
<dbReference type="Gene3D" id="3.20.20.330">
    <property type="entry name" value="Homocysteine-binding-like domain"/>
    <property type="match status" value="1"/>
</dbReference>
<dbReference type="OrthoDB" id="9803687at2"/>
<feature type="binding site" evidence="7">
    <location>
        <position position="202"/>
    </location>
    <ligand>
        <name>Zn(2+)</name>
        <dbReference type="ChEBI" id="CHEBI:29105"/>
    </ligand>
</feature>
<evidence type="ECO:0000256" key="6">
    <source>
        <dbReference type="ARBA" id="ARBA00023285"/>
    </source>
</evidence>
<keyword evidence="4" id="KW-0949">S-adenosyl-L-methionine</keyword>
<dbReference type="Pfam" id="PF02574">
    <property type="entry name" value="S-methyl_trans"/>
    <property type="match status" value="1"/>
</dbReference>
<keyword evidence="5 7" id="KW-0479">Metal-binding</keyword>
<dbReference type="EMBL" id="FQXV01000021">
    <property type="protein sequence ID" value="SHI23608.1"/>
    <property type="molecule type" value="Genomic_DNA"/>
</dbReference>
<evidence type="ECO:0000313" key="10">
    <source>
        <dbReference type="Proteomes" id="UP000183995"/>
    </source>
</evidence>
<dbReference type="PANTHER" id="PTHR45833:SF1">
    <property type="entry name" value="METHIONINE SYNTHASE"/>
    <property type="match status" value="1"/>
</dbReference>
<sequence>MLNELLEREFVFFDGAIGFLLQKRGLQPGQRPDIMNVTAPEVVEDIQRKYAEAGSEIIITNSLGANARALKGTGYTVEEIVGAAVGITKRAAGGKALTALDIGPIGEFIKPFGTLTFDESYALYKEQAIAGEAAGADLVAIETMSDLYEIKAAIRAVRENTRLPVFVMMTFDKSGRTFTGCRPESFAITAERLGAAALGINCSLAPGEIFPIAEKIVKSTSLPIIVKPNAGLPNSVTGVYDIGPEEFARQMAPYASLGVKIVGGCCGTTPEFIKELRQTFSGLKPAAVRRGGGLPICTSLQIENIENYQAEANKKVASPRESINDALEQSDNGSAVVTVTLPGSLDAGEAAHVIHSIQTQSDRPLILIADTADVLTAALHEIPGSPAIRCPGAGRQALTEIASKYGAVVI</sequence>
<keyword evidence="3 7" id="KW-0808">Transferase</keyword>
<evidence type="ECO:0000256" key="4">
    <source>
        <dbReference type="ARBA" id="ARBA00022691"/>
    </source>
</evidence>
<dbReference type="GO" id="GO:0050667">
    <property type="term" value="P:homocysteine metabolic process"/>
    <property type="evidence" value="ECO:0007669"/>
    <property type="project" value="TreeGrafter"/>
</dbReference>
<dbReference type="AlphaFoldDB" id="A0A1M5ZHD6"/>
<dbReference type="RefSeq" id="WP_073082996.1">
    <property type="nucleotide sequence ID" value="NZ_FQXV01000021.1"/>
</dbReference>
<keyword evidence="7" id="KW-0862">Zinc</keyword>
<evidence type="ECO:0000256" key="7">
    <source>
        <dbReference type="PROSITE-ProRule" id="PRU00333"/>
    </source>
</evidence>
<dbReference type="InterPro" id="IPR036589">
    <property type="entry name" value="HCY_dom_sf"/>
</dbReference>
<protein>
    <submittedName>
        <fullName evidence="9">Methionine synthase I (Cobalamin-dependent), methyltransferase domain</fullName>
    </submittedName>
</protein>
<feature type="domain" description="Hcy-binding" evidence="8">
    <location>
        <begin position="1"/>
        <end position="280"/>
    </location>
</feature>
<dbReference type="GO" id="GO:0032259">
    <property type="term" value="P:methylation"/>
    <property type="evidence" value="ECO:0007669"/>
    <property type="project" value="UniProtKB-KW"/>
</dbReference>
<evidence type="ECO:0000256" key="5">
    <source>
        <dbReference type="ARBA" id="ARBA00022723"/>
    </source>
</evidence>
<organism evidence="9 10">
    <name type="scientific">Sporobacter termitidis DSM 10068</name>
    <dbReference type="NCBI Taxonomy" id="1123282"/>
    <lineage>
        <taxon>Bacteria</taxon>
        <taxon>Bacillati</taxon>
        <taxon>Bacillota</taxon>
        <taxon>Clostridia</taxon>
        <taxon>Eubacteriales</taxon>
        <taxon>Oscillospiraceae</taxon>
        <taxon>Sporobacter</taxon>
    </lineage>
</organism>
<proteinExistence type="inferred from homology"/>
<dbReference type="GO" id="GO:0046872">
    <property type="term" value="F:metal ion binding"/>
    <property type="evidence" value="ECO:0007669"/>
    <property type="project" value="UniProtKB-KW"/>
</dbReference>
<feature type="binding site" evidence="7">
    <location>
        <position position="266"/>
    </location>
    <ligand>
        <name>Zn(2+)</name>
        <dbReference type="ChEBI" id="CHEBI:29105"/>
    </ligand>
</feature>
<dbReference type="InterPro" id="IPR003726">
    <property type="entry name" value="HCY_dom"/>
</dbReference>
<keyword evidence="2 7" id="KW-0489">Methyltransferase</keyword>
<dbReference type="GO" id="GO:0046653">
    <property type="term" value="P:tetrahydrofolate metabolic process"/>
    <property type="evidence" value="ECO:0007669"/>
    <property type="project" value="TreeGrafter"/>
</dbReference>
<evidence type="ECO:0000313" key="9">
    <source>
        <dbReference type="EMBL" id="SHI23608.1"/>
    </source>
</evidence>
<reference evidence="9 10" key="1">
    <citation type="submission" date="2016-11" db="EMBL/GenBank/DDBJ databases">
        <authorList>
            <person name="Jaros S."/>
            <person name="Januszkiewicz K."/>
            <person name="Wedrychowicz H."/>
        </authorList>
    </citation>
    <scope>NUCLEOTIDE SEQUENCE [LARGE SCALE GENOMIC DNA]</scope>
    <source>
        <strain evidence="9 10">DSM 10068</strain>
    </source>
</reference>
<dbReference type="PROSITE" id="PS50970">
    <property type="entry name" value="HCY"/>
    <property type="match status" value="1"/>
</dbReference>
<comment type="similarity">
    <text evidence="1">Belongs to the vitamin-B12 dependent methionine synthase family.</text>
</comment>
<dbReference type="STRING" id="1123282.SAMN02745823_03747"/>
<dbReference type="GO" id="GO:0005829">
    <property type="term" value="C:cytosol"/>
    <property type="evidence" value="ECO:0007669"/>
    <property type="project" value="TreeGrafter"/>
</dbReference>
<name>A0A1M5ZHD6_9FIRM</name>
<dbReference type="Proteomes" id="UP000183995">
    <property type="component" value="Unassembled WGS sequence"/>
</dbReference>
<evidence type="ECO:0000259" key="8">
    <source>
        <dbReference type="PROSITE" id="PS50970"/>
    </source>
</evidence>
<dbReference type="PANTHER" id="PTHR45833">
    <property type="entry name" value="METHIONINE SYNTHASE"/>
    <property type="match status" value="1"/>
</dbReference>
<accession>A0A1M5ZHD6</accession>
<evidence type="ECO:0000256" key="1">
    <source>
        <dbReference type="ARBA" id="ARBA00010398"/>
    </source>
</evidence>
<comment type="cofactor">
    <cofactor evidence="7">
        <name>Zn(2+)</name>
        <dbReference type="ChEBI" id="CHEBI:29105"/>
    </cofactor>
</comment>
<keyword evidence="10" id="KW-1185">Reference proteome</keyword>
<evidence type="ECO:0000256" key="3">
    <source>
        <dbReference type="ARBA" id="ARBA00022679"/>
    </source>
</evidence>
<dbReference type="SUPFAM" id="SSF82282">
    <property type="entry name" value="Homocysteine S-methyltransferase"/>
    <property type="match status" value="1"/>
</dbReference>
<dbReference type="InterPro" id="IPR050554">
    <property type="entry name" value="Met_Synthase/Corrinoid"/>
</dbReference>